<dbReference type="CTD" id="55768"/>
<evidence type="ECO:0000256" key="12">
    <source>
        <dbReference type="ARBA" id="ARBA00029604"/>
    </source>
</evidence>
<dbReference type="Proteomes" id="UP001318040">
    <property type="component" value="Chromosome 19"/>
</dbReference>
<comment type="subcellular location">
    <subcellularLocation>
        <location evidence="3">Cytoplasm</location>
    </subcellularLocation>
</comment>
<evidence type="ECO:0000256" key="14">
    <source>
        <dbReference type="PROSITE-ProRule" id="PRU00731"/>
    </source>
</evidence>
<dbReference type="SUPFAM" id="SSF143503">
    <property type="entry name" value="PUG domain-like"/>
    <property type="match status" value="1"/>
</dbReference>
<dbReference type="EC" id="3.5.1.52" evidence="5"/>
<evidence type="ECO:0000256" key="4">
    <source>
        <dbReference type="ARBA" id="ARBA00009390"/>
    </source>
</evidence>
<feature type="compositionally biased region" description="Basic and acidic residues" evidence="15">
    <location>
        <begin position="649"/>
        <end position="664"/>
    </location>
</feature>
<evidence type="ECO:0000256" key="3">
    <source>
        <dbReference type="ARBA" id="ARBA00004496"/>
    </source>
</evidence>
<name>A0AAJ7TAH4_PETMA</name>
<protein>
    <recommendedName>
        <fullName evidence="6">Peptide-N(4)-(N-acetyl-beta-glucosaminyl)asparagine amidase</fullName>
        <ecNumber evidence="5">3.5.1.52</ecNumber>
    </recommendedName>
    <alternativeName>
        <fullName evidence="12">N-glycanase 1</fullName>
    </alternativeName>
    <alternativeName>
        <fullName evidence="13">Peptide:N-glycanase</fullName>
    </alternativeName>
</protein>
<dbReference type="Gene3D" id="3.10.620.30">
    <property type="match status" value="1"/>
</dbReference>
<dbReference type="InterPro" id="IPR038680">
    <property type="entry name" value="PAW_sf"/>
</dbReference>
<evidence type="ECO:0000256" key="11">
    <source>
        <dbReference type="ARBA" id="ARBA00024870"/>
    </source>
</evidence>
<feature type="compositionally biased region" description="Basic and acidic residues" evidence="15">
    <location>
        <begin position="144"/>
        <end position="153"/>
    </location>
</feature>
<keyword evidence="10" id="KW-0862">Zinc</keyword>
<keyword evidence="17" id="KW-1185">Reference proteome</keyword>
<dbReference type="Gene3D" id="1.20.58.2190">
    <property type="match status" value="1"/>
</dbReference>
<dbReference type="PANTHER" id="PTHR12143:SF19">
    <property type="entry name" value="PEPTIDE-N(4)-(N-ACETYL-BETA-GLUCOSAMINYL)ASPARAGINE AMIDASE"/>
    <property type="match status" value="1"/>
</dbReference>
<sequence>MARRPAVSDGVRELSEGSEESKFQDAAGILLAYADNVLRNPEERRFRSIRLANPAFSSRLLPVPGAVQCLFEMGFTEDETQLVLPADASLDTLRKVRDQIESERNRRLGRLAHQPSAHPPSQPLAQSHAPAVTDTAARGPQRHVSPEMRESERQMLETLRSSFSHVLLYELADVQAQARACIPVEELHKRALEKLQAVEDAPQTESQEGALRDLLLLELQAWFKTWFSWVDSLPCERCQGPTTSRGQGLPPTADDLQGAAGRVEAHWCGSCQHATRFPRYNHPARLLVTRRGRCGEWANCFTLCCRALGFEARYVLDLTDHVWTEVYSESQARWLHCDPGEGFDKPLLYELGWGKKLNYVFAFSKDELVDVSWRYSCRHTDMLSRRTRCREGWLRSTIAQLNHTRQQAIDVARRTQLLQRCVVELVEFLSPREPQEGAVKYGGRQTGSVAWRTARGELGLSRQPTAQGAVFSPTESERASRRLHIRYSTARDAYVRPCDAGSELAGWQSAVHAASSLQRKAETDWNMVYLARTEGSNGARVSWRFDLAGSGMEAGEVSVAVSSTTFHGATVTWEIGTEGAAWITLQGDGVAHRVEALRSATAFTLRADLAGGAGDEAWQHSQLFRQPLAAREEFPLDVIIHLIPRDGDEKTRCDAHAPDVRGDSHGQVTDADECDEHDKKDTDGEHKD</sequence>
<dbReference type="SMART" id="SM00580">
    <property type="entry name" value="PUG"/>
    <property type="match status" value="1"/>
</dbReference>
<keyword evidence="9" id="KW-0378">Hydrolase</keyword>
<dbReference type="AlphaFoldDB" id="A0AAJ7TAH4"/>
<dbReference type="GO" id="GO:0005829">
    <property type="term" value="C:cytosol"/>
    <property type="evidence" value="ECO:0007669"/>
    <property type="project" value="TreeGrafter"/>
</dbReference>
<evidence type="ECO:0000256" key="1">
    <source>
        <dbReference type="ARBA" id="ARBA00001650"/>
    </source>
</evidence>
<evidence type="ECO:0000259" key="16">
    <source>
        <dbReference type="PROSITE" id="PS51398"/>
    </source>
</evidence>
<evidence type="ECO:0000256" key="8">
    <source>
        <dbReference type="ARBA" id="ARBA00022723"/>
    </source>
</evidence>
<dbReference type="InterPro" id="IPR006588">
    <property type="entry name" value="Peptide_N_glycanase_PAW_dom"/>
</dbReference>
<dbReference type="KEGG" id="pmrn:116944007"/>
<feature type="domain" description="PAW" evidence="16">
    <location>
        <begin position="440"/>
        <end position="645"/>
    </location>
</feature>
<dbReference type="Pfam" id="PF04721">
    <property type="entry name" value="PAW"/>
    <property type="match status" value="1"/>
</dbReference>
<keyword evidence="7" id="KW-0963">Cytoplasm</keyword>
<dbReference type="GO" id="GO:0005634">
    <property type="term" value="C:nucleus"/>
    <property type="evidence" value="ECO:0007669"/>
    <property type="project" value="TreeGrafter"/>
</dbReference>
<dbReference type="InterPro" id="IPR002931">
    <property type="entry name" value="Transglutaminase-like"/>
</dbReference>
<dbReference type="Gene3D" id="2.60.120.1020">
    <property type="entry name" value="Peptide N glycanase, PAW domain"/>
    <property type="match status" value="1"/>
</dbReference>
<evidence type="ECO:0000256" key="5">
    <source>
        <dbReference type="ARBA" id="ARBA00012158"/>
    </source>
</evidence>
<dbReference type="InterPro" id="IPR050883">
    <property type="entry name" value="PNGase"/>
</dbReference>
<dbReference type="InterPro" id="IPR008979">
    <property type="entry name" value="Galactose-bd-like_sf"/>
</dbReference>
<dbReference type="SUPFAM" id="SSF49785">
    <property type="entry name" value="Galactose-binding domain-like"/>
    <property type="match status" value="1"/>
</dbReference>
<dbReference type="SMART" id="SM00460">
    <property type="entry name" value="TGc"/>
    <property type="match status" value="1"/>
</dbReference>
<dbReference type="FunFam" id="2.60.120.1020:FF:000001">
    <property type="entry name" value="Peptide-N(4)-(N-acetyl-beta-glucosaminyl)asparagine amidase"/>
    <property type="match status" value="1"/>
</dbReference>
<dbReference type="Pfam" id="PF09409">
    <property type="entry name" value="PUB"/>
    <property type="match status" value="1"/>
</dbReference>
<dbReference type="GO" id="GO:0000224">
    <property type="term" value="F:peptide-N4-(N-acetyl-beta-glucosaminyl)asparagine amidase activity"/>
    <property type="evidence" value="ECO:0007669"/>
    <property type="project" value="UniProtKB-EC"/>
</dbReference>
<dbReference type="GO" id="GO:0046872">
    <property type="term" value="F:metal ion binding"/>
    <property type="evidence" value="ECO:0007669"/>
    <property type="project" value="UniProtKB-KW"/>
</dbReference>
<comment type="cofactor">
    <cofactor evidence="2">
        <name>Zn(2+)</name>
        <dbReference type="ChEBI" id="CHEBI:29105"/>
    </cofactor>
</comment>
<proteinExistence type="inferred from homology"/>
<evidence type="ECO:0000256" key="2">
    <source>
        <dbReference type="ARBA" id="ARBA00001947"/>
    </source>
</evidence>
<comment type="catalytic activity">
    <reaction evidence="1">
        <text>Hydrolysis of an N(4)-(acetyl-beta-D-glucosaminyl)asparagine residue in which the glucosamine residue may be further glycosylated, to yield a (substituted) N-acetyl-beta-D-glucosaminylamine and a peptide containing an aspartate residue.</text>
        <dbReference type="EC" id="3.5.1.52"/>
    </reaction>
</comment>
<evidence type="ECO:0000256" key="13">
    <source>
        <dbReference type="ARBA" id="ARBA00032901"/>
    </source>
</evidence>
<dbReference type="PANTHER" id="PTHR12143">
    <property type="entry name" value="PEPTIDE N-GLYCANASE PNGASE -RELATED"/>
    <property type="match status" value="1"/>
</dbReference>
<dbReference type="InterPro" id="IPR036339">
    <property type="entry name" value="PUB-like_dom_sf"/>
</dbReference>
<dbReference type="Pfam" id="PF01841">
    <property type="entry name" value="Transglut_core"/>
    <property type="match status" value="1"/>
</dbReference>
<organism evidence="17 18">
    <name type="scientific">Petromyzon marinus</name>
    <name type="common">Sea lamprey</name>
    <dbReference type="NCBI Taxonomy" id="7757"/>
    <lineage>
        <taxon>Eukaryota</taxon>
        <taxon>Metazoa</taxon>
        <taxon>Chordata</taxon>
        <taxon>Craniata</taxon>
        <taxon>Vertebrata</taxon>
        <taxon>Cyclostomata</taxon>
        <taxon>Hyperoartia</taxon>
        <taxon>Petromyzontiformes</taxon>
        <taxon>Petromyzontidae</taxon>
        <taxon>Petromyzon</taxon>
    </lineage>
</organism>
<gene>
    <name evidence="18" type="primary">NGLY1</name>
</gene>
<feature type="compositionally biased region" description="Basic and acidic residues" evidence="15">
    <location>
        <begin position="676"/>
        <end position="688"/>
    </location>
</feature>
<comment type="function">
    <text evidence="11">Specifically deglycosylates the denatured form of N-linked glycoproteins in the cytoplasm and assists their proteasome-mediated degradation. Cleaves the beta-aspartyl-glucosamine (GlcNAc) of the glycan and the amide side chain of Asn, converting Asn to Asp. Prefers proteins containing high-mannose over those bearing complex type oligosaccharides. Can recognize misfolded proteins in the endoplasmic reticulum that are exported to the cytosol to be destroyed and deglycosylate them, while it has no activity toward native proteins. Deglycosylation is a prerequisite for subsequent proteasome-mediated degradation of some, but not all, misfolded glycoproteins.</text>
</comment>
<dbReference type="SMART" id="SM00613">
    <property type="entry name" value="PAW"/>
    <property type="match status" value="1"/>
</dbReference>
<comment type="similarity">
    <text evidence="4 14">Belongs to the transglutaminase-like superfamily. PNGase family.</text>
</comment>
<dbReference type="InterPro" id="IPR038765">
    <property type="entry name" value="Papain-like_cys_pep_sf"/>
</dbReference>
<keyword evidence="8" id="KW-0479">Metal-binding</keyword>
<dbReference type="FunFam" id="2.20.25.10:FF:000011">
    <property type="entry name" value="peptide-N(4)-(N-acetyl-beta- glucosaminyl)asparagine amidase"/>
    <property type="match status" value="1"/>
</dbReference>
<evidence type="ECO:0000256" key="7">
    <source>
        <dbReference type="ARBA" id="ARBA00022490"/>
    </source>
</evidence>
<dbReference type="Gene3D" id="2.20.25.10">
    <property type="match status" value="1"/>
</dbReference>
<dbReference type="InterPro" id="IPR018997">
    <property type="entry name" value="PUB_domain"/>
</dbReference>
<evidence type="ECO:0000313" key="18">
    <source>
        <dbReference type="RefSeq" id="XP_032813301.1"/>
    </source>
</evidence>
<accession>A0AAJ7TAH4</accession>
<evidence type="ECO:0000256" key="15">
    <source>
        <dbReference type="SAM" id="MobiDB-lite"/>
    </source>
</evidence>
<dbReference type="FunFam" id="1.20.58.2190:FF:000001">
    <property type="entry name" value="peptide-N(4)-(N-acetyl-beta- glucosaminyl)asparagine amidase"/>
    <property type="match status" value="1"/>
</dbReference>
<evidence type="ECO:0000256" key="10">
    <source>
        <dbReference type="ARBA" id="ARBA00022833"/>
    </source>
</evidence>
<feature type="region of interest" description="Disordered" evidence="15">
    <location>
        <begin position="106"/>
        <end position="153"/>
    </location>
</feature>
<reference evidence="18" key="1">
    <citation type="submission" date="2025-08" db="UniProtKB">
        <authorList>
            <consortium name="RefSeq"/>
        </authorList>
    </citation>
    <scope>IDENTIFICATION</scope>
    <source>
        <tissue evidence="18">Sperm</tissue>
    </source>
</reference>
<evidence type="ECO:0000256" key="6">
    <source>
        <dbReference type="ARBA" id="ARBA00018546"/>
    </source>
</evidence>
<dbReference type="RefSeq" id="XP_032813301.1">
    <property type="nucleotide sequence ID" value="XM_032957410.1"/>
</dbReference>
<evidence type="ECO:0000256" key="9">
    <source>
        <dbReference type="ARBA" id="ARBA00022801"/>
    </source>
</evidence>
<dbReference type="SUPFAM" id="SSF54001">
    <property type="entry name" value="Cysteine proteinases"/>
    <property type="match status" value="1"/>
</dbReference>
<feature type="region of interest" description="Disordered" evidence="15">
    <location>
        <begin position="649"/>
        <end position="688"/>
    </location>
</feature>
<evidence type="ECO:0000313" key="17">
    <source>
        <dbReference type="Proteomes" id="UP001318040"/>
    </source>
</evidence>
<dbReference type="GO" id="GO:0006516">
    <property type="term" value="P:glycoprotein catabolic process"/>
    <property type="evidence" value="ECO:0007669"/>
    <property type="project" value="InterPro"/>
</dbReference>
<dbReference type="PROSITE" id="PS51398">
    <property type="entry name" value="PAW"/>
    <property type="match status" value="1"/>
</dbReference>